<proteinExistence type="predicted"/>
<name>A0ACB8B5X5_9AGAM</name>
<reference evidence="1" key="1">
    <citation type="journal article" date="2021" name="New Phytol.">
        <title>Evolutionary innovations through gain and loss of genes in the ectomycorrhizal Boletales.</title>
        <authorList>
            <person name="Wu G."/>
            <person name="Miyauchi S."/>
            <person name="Morin E."/>
            <person name="Kuo A."/>
            <person name="Drula E."/>
            <person name="Varga T."/>
            <person name="Kohler A."/>
            <person name="Feng B."/>
            <person name="Cao Y."/>
            <person name="Lipzen A."/>
            <person name="Daum C."/>
            <person name="Hundley H."/>
            <person name="Pangilinan J."/>
            <person name="Johnson J."/>
            <person name="Barry K."/>
            <person name="LaButti K."/>
            <person name="Ng V."/>
            <person name="Ahrendt S."/>
            <person name="Min B."/>
            <person name="Choi I.G."/>
            <person name="Park H."/>
            <person name="Plett J.M."/>
            <person name="Magnuson J."/>
            <person name="Spatafora J.W."/>
            <person name="Nagy L.G."/>
            <person name="Henrissat B."/>
            <person name="Grigoriev I.V."/>
            <person name="Yang Z.L."/>
            <person name="Xu J."/>
            <person name="Martin F.M."/>
        </authorList>
    </citation>
    <scope>NUCLEOTIDE SEQUENCE</scope>
    <source>
        <strain evidence="1">KUC20120723A-06</strain>
    </source>
</reference>
<feature type="non-terminal residue" evidence="1">
    <location>
        <position position="398"/>
    </location>
</feature>
<feature type="non-terminal residue" evidence="1">
    <location>
        <position position="1"/>
    </location>
</feature>
<gene>
    <name evidence="1" type="ORF">BV22DRAFT_985448</name>
</gene>
<accession>A0ACB8B5X5</accession>
<organism evidence="1 2">
    <name type="scientific">Leucogyrophana mollusca</name>
    <dbReference type="NCBI Taxonomy" id="85980"/>
    <lineage>
        <taxon>Eukaryota</taxon>
        <taxon>Fungi</taxon>
        <taxon>Dikarya</taxon>
        <taxon>Basidiomycota</taxon>
        <taxon>Agaricomycotina</taxon>
        <taxon>Agaricomycetes</taxon>
        <taxon>Agaricomycetidae</taxon>
        <taxon>Boletales</taxon>
        <taxon>Boletales incertae sedis</taxon>
        <taxon>Leucogyrophana</taxon>
    </lineage>
</organism>
<protein>
    <submittedName>
        <fullName evidence="1">Uncharacterized protein</fullName>
    </submittedName>
</protein>
<keyword evidence="2" id="KW-1185">Reference proteome</keyword>
<comment type="caution">
    <text evidence="1">The sequence shown here is derived from an EMBL/GenBank/DDBJ whole genome shotgun (WGS) entry which is preliminary data.</text>
</comment>
<evidence type="ECO:0000313" key="2">
    <source>
        <dbReference type="Proteomes" id="UP000790709"/>
    </source>
</evidence>
<evidence type="ECO:0000313" key="1">
    <source>
        <dbReference type="EMBL" id="KAH7921131.1"/>
    </source>
</evidence>
<dbReference type="EMBL" id="MU266541">
    <property type="protein sequence ID" value="KAH7921131.1"/>
    <property type="molecule type" value="Genomic_DNA"/>
</dbReference>
<dbReference type="Proteomes" id="UP000790709">
    <property type="component" value="Unassembled WGS sequence"/>
</dbReference>
<sequence length="398" mass="44034">RVTLSRLTICFFAIALANCIVQITTQSITFSMSAEGKDIVADIIDGSEIQRGFSVVYNDTMNICDGIPHQSGTTCTTVPKWMPEDRSVSLNPLVNQSGILQGFNVTGLSGNLSSTTLSVGCVQSLTWLESFLRDAKSEDIVHIIFQGWLFTLSLVALFAGSIPHLIVVLASHALNTGWAGFRVYTNSIAKATYQRVIVQGTCGGIDILGGWREDHMRYAVRRLPFGLNSVSSNLMPVYSKETIGSVGPSPAVSRIYKMTLWLNVCLQFATFFTMTSAAIWFDKLRTDIMPSLANNKLYAAAFYLTAVFLLPWFLLGSISVRREHRVMFLGFMCISVFPLVIGGAWFASALFRYEFLDWTFFAAVTTMSDVFLLVTCVLAVVCRVHFGRGLAHFRSYIS</sequence>